<dbReference type="FunFam" id="3.40.120.10:FF:000001">
    <property type="entry name" value="Phosphoglucosamine mutase"/>
    <property type="match status" value="1"/>
</dbReference>
<dbReference type="InterPro" id="IPR016055">
    <property type="entry name" value="A-D-PHexomutase_a/b/a-I/II/III"/>
</dbReference>
<dbReference type="PROSITE" id="PS00710">
    <property type="entry name" value="PGM_PMM"/>
    <property type="match status" value="1"/>
</dbReference>
<dbReference type="InterPro" id="IPR005844">
    <property type="entry name" value="A-D-PHexomutase_a/b/a-I"/>
</dbReference>
<dbReference type="EMBL" id="CP006868">
    <property type="protein sequence ID" value="UXD21374.1"/>
    <property type="molecule type" value="Genomic_DNA"/>
</dbReference>
<evidence type="ECO:0000313" key="13">
    <source>
        <dbReference type="Proteomes" id="UP001063698"/>
    </source>
</evidence>
<feature type="domain" description="Alpha-D-phosphohexomutase C-terminal" evidence="8">
    <location>
        <begin position="372"/>
        <end position="447"/>
    </location>
</feature>
<dbReference type="Gene3D" id="3.30.310.50">
    <property type="entry name" value="Alpha-D-phosphohexomutase, C-terminal domain"/>
    <property type="match status" value="1"/>
</dbReference>
<dbReference type="PRINTS" id="PR00509">
    <property type="entry name" value="PGMPMM"/>
</dbReference>
<dbReference type="GO" id="GO:0000287">
    <property type="term" value="F:magnesium ion binding"/>
    <property type="evidence" value="ECO:0007669"/>
    <property type="project" value="InterPro"/>
</dbReference>
<comment type="cofactor">
    <cofactor evidence="1">
        <name>Mg(2+)</name>
        <dbReference type="ChEBI" id="CHEBI:18420"/>
    </cofactor>
</comment>
<gene>
    <name evidence="12" type="ORF">IPA_03570</name>
</gene>
<keyword evidence="13" id="KW-1185">Reference proteome</keyword>
<dbReference type="Gene3D" id="3.40.120.10">
    <property type="entry name" value="Alpha-D-Glucose-1,6-Bisphosphate, subunit A, domain 3"/>
    <property type="match status" value="3"/>
</dbReference>
<dbReference type="NCBIfam" id="TIGR03990">
    <property type="entry name" value="Arch_GlmM"/>
    <property type="match status" value="1"/>
</dbReference>
<dbReference type="Pfam" id="PF02879">
    <property type="entry name" value="PGM_PMM_II"/>
    <property type="match status" value="1"/>
</dbReference>
<dbReference type="InterPro" id="IPR005843">
    <property type="entry name" value="A-D-PHexomutase_C"/>
</dbReference>
<evidence type="ECO:0000256" key="7">
    <source>
        <dbReference type="RuleBase" id="RU004326"/>
    </source>
</evidence>
<dbReference type="GO" id="GO:0004614">
    <property type="term" value="F:phosphoglucomutase activity"/>
    <property type="evidence" value="ECO:0007669"/>
    <property type="project" value="UniProtKB-EC"/>
</dbReference>
<accession>A0A977PKF5</accession>
<evidence type="ECO:0000256" key="5">
    <source>
        <dbReference type="ARBA" id="ARBA00022842"/>
    </source>
</evidence>
<dbReference type="PANTHER" id="PTHR43771:SF1">
    <property type="entry name" value="PHOSPHOMANNOMUTASE"/>
    <property type="match status" value="1"/>
</dbReference>
<feature type="domain" description="Alpha-D-phosphohexomutase alpha/beta/alpha" evidence="10">
    <location>
        <begin position="152"/>
        <end position="252"/>
    </location>
</feature>
<evidence type="ECO:0000313" key="12">
    <source>
        <dbReference type="EMBL" id="UXD21374.1"/>
    </source>
</evidence>
<dbReference type="InterPro" id="IPR016066">
    <property type="entry name" value="A-D-PHexomutase_CS"/>
</dbReference>
<evidence type="ECO:0000259" key="10">
    <source>
        <dbReference type="Pfam" id="PF02879"/>
    </source>
</evidence>
<proteinExistence type="inferred from homology"/>
<dbReference type="InterPro" id="IPR036900">
    <property type="entry name" value="A-D-PHexomutase_C_sf"/>
</dbReference>
<dbReference type="CDD" id="cd03087">
    <property type="entry name" value="PGM_like1"/>
    <property type="match status" value="1"/>
</dbReference>
<sequence>MGKLFGTDGVRGIVNETLTPELAMKVAQAACTWLGGGKVLIARDVRYGGDMIVNAVSAGLLSCGCEVYYGGLAPTPALQYAVPRLGYDMGIMITASHNPPPYNGIKVIGANGVELPRESEREIEEIIFSERFKRASFNQVKGWKEEKRIISTYVKGVVDEVDVEVIRKKGYKVVVDAANSVGALTTPQVLKALGVKVLCVNCNLDPSFPGREPEPTPSSLKETAEIVKAVGADLLVAHDADADRAIIGDELGRVHWGDRSGSLLTYHLSKKYPQLPKRTFTGVSSSHFVVDGYLRPRGIEVRWTPVGSVVISHTLIREGGLSGFEENGGFMNPVHHPVRDGAMTASLFLEMMALENKKASKLFDELPKAYAKKGKVPRPPQVDYERLYQQLASMYPNCEKWTIDGLKVVCQDFWFLVRPSGTEPVMRIMVESKDPDELERIYKEVEEVVKRALRSA</sequence>
<name>A0A977PKF5_9CREN</name>
<dbReference type="Proteomes" id="UP001063698">
    <property type="component" value="Chromosome"/>
</dbReference>
<keyword evidence="6 12" id="KW-0413">Isomerase</keyword>
<dbReference type="Pfam" id="PF02880">
    <property type="entry name" value="PGM_PMM_III"/>
    <property type="match status" value="1"/>
</dbReference>
<dbReference type="InterPro" id="IPR024086">
    <property type="entry name" value="GlmM_arc-type"/>
</dbReference>
<dbReference type="InterPro" id="IPR005846">
    <property type="entry name" value="A-D-PHexomutase_a/b/a-III"/>
</dbReference>
<organism evidence="12 13">
    <name type="scientific">Ignicoccus pacificus DSM 13166</name>
    <dbReference type="NCBI Taxonomy" id="940294"/>
    <lineage>
        <taxon>Archaea</taxon>
        <taxon>Thermoproteota</taxon>
        <taxon>Thermoprotei</taxon>
        <taxon>Desulfurococcales</taxon>
        <taxon>Desulfurococcaceae</taxon>
        <taxon>Ignicoccus</taxon>
    </lineage>
</organism>
<evidence type="ECO:0000259" key="9">
    <source>
        <dbReference type="Pfam" id="PF02878"/>
    </source>
</evidence>
<reference evidence="12" key="1">
    <citation type="submission" date="2013-11" db="EMBL/GenBank/DDBJ databases">
        <title>Comparative genomics of Ignicoccus.</title>
        <authorList>
            <person name="Podar M."/>
        </authorList>
    </citation>
    <scope>NUCLEOTIDE SEQUENCE</scope>
    <source>
        <strain evidence="12">DSM 13166</strain>
    </source>
</reference>
<dbReference type="EC" id="5.4.2.2" evidence="12"/>
<feature type="domain" description="Alpha-D-phosphohexomutase alpha/beta/alpha" evidence="9">
    <location>
        <begin position="3"/>
        <end position="133"/>
    </location>
</feature>
<dbReference type="InterPro" id="IPR005841">
    <property type="entry name" value="Alpha-D-phosphohexomutase_SF"/>
</dbReference>
<keyword evidence="3" id="KW-0597">Phosphoprotein</keyword>
<dbReference type="GO" id="GO:0005975">
    <property type="term" value="P:carbohydrate metabolic process"/>
    <property type="evidence" value="ECO:0007669"/>
    <property type="project" value="InterPro"/>
</dbReference>
<evidence type="ECO:0000259" key="8">
    <source>
        <dbReference type="Pfam" id="PF00408"/>
    </source>
</evidence>
<keyword evidence="4 7" id="KW-0479">Metal-binding</keyword>
<dbReference type="GO" id="GO:0004615">
    <property type="term" value="F:phosphomannomutase activity"/>
    <property type="evidence" value="ECO:0007669"/>
    <property type="project" value="UniProtKB-EC"/>
</dbReference>
<protein>
    <submittedName>
        <fullName evidence="12">Phosphoglucomutase</fullName>
        <ecNumber evidence="12">5.4.2.2</ecNumber>
        <ecNumber evidence="12">5.4.2.8</ecNumber>
    </submittedName>
</protein>
<comment type="similarity">
    <text evidence="2 7">Belongs to the phosphohexose mutase family.</text>
</comment>
<evidence type="ECO:0000256" key="1">
    <source>
        <dbReference type="ARBA" id="ARBA00001946"/>
    </source>
</evidence>
<dbReference type="EC" id="5.4.2.8" evidence="12"/>
<keyword evidence="5 7" id="KW-0460">Magnesium</keyword>
<dbReference type="PANTHER" id="PTHR43771">
    <property type="entry name" value="PHOSPHOMANNOMUTASE"/>
    <property type="match status" value="1"/>
</dbReference>
<evidence type="ECO:0000256" key="2">
    <source>
        <dbReference type="ARBA" id="ARBA00010231"/>
    </source>
</evidence>
<evidence type="ECO:0000256" key="6">
    <source>
        <dbReference type="ARBA" id="ARBA00023235"/>
    </source>
</evidence>
<dbReference type="GO" id="GO:0008966">
    <property type="term" value="F:phosphoglucosamine mutase activity"/>
    <property type="evidence" value="ECO:0007669"/>
    <property type="project" value="InterPro"/>
</dbReference>
<evidence type="ECO:0000259" key="11">
    <source>
        <dbReference type="Pfam" id="PF02880"/>
    </source>
</evidence>
<dbReference type="InterPro" id="IPR005845">
    <property type="entry name" value="A-D-PHexomutase_a/b/a-II"/>
</dbReference>
<dbReference type="Pfam" id="PF02878">
    <property type="entry name" value="PGM_PMM_I"/>
    <property type="match status" value="1"/>
</dbReference>
<feature type="domain" description="Alpha-D-phosphohexomutase alpha/beta/alpha" evidence="11">
    <location>
        <begin position="257"/>
        <end position="370"/>
    </location>
</feature>
<dbReference type="AlphaFoldDB" id="A0A977PKF5"/>
<dbReference type="Pfam" id="PF00408">
    <property type="entry name" value="PGM_PMM_IV"/>
    <property type="match status" value="1"/>
</dbReference>
<dbReference type="SUPFAM" id="SSF53738">
    <property type="entry name" value="Phosphoglucomutase, first 3 domains"/>
    <property type="match status" value="3"/>
</dbReference>
<evidence type="ECO:0000256" key="4">
    <source>
        <dbReference type="ARBA" id="ARBA00022723"/>
    </source>
</evidence>
<evidence type="ECO:0000256" key="3">
    <source>
        <dbReference type="ARBA" id="ARBA00022553"/>
    </source>
</evidence>
<dbReference type="KEGG" id="ipc:IPA_03570"/>
<dbReference type="SUPFAM" id="SSF55957">
    <property type="entry name" value="Phosphoglucomutase, C-terminal domain"/>
    <property type="match status" value="1"/>
</dbReference>